<dbReference type="EMBL" id="FP929003">
    <property type="protein sequence ID" value="CBK43485.1"/>
    <property type="molecule type" value="Genomic_DNA"/>
</dbReference>
<dbReference type="Gene3D" id="3.40.630.30">
    <property type="match status" value="1"/>
</dbReference>
<dbReference type="InterPro" id="IPR038740">
    <property type="entry name" value="BioF2-like_GNAT_dom"/>
</dbReference>
<dbReference type="KEGG" id="nde:NIDE3810"/>
<dbReference type="OrthoDB" id="9808976at2"/>
<dbReference type="Pfam" id="PF13480">
    <property type="entry name" value="Acetyltransf_6"/>
    <property type="match status" value="1"/>
</dbReference>
<dbReference type="eggNOG" id="COG5653">
    <property type="taxonomic scope" value="Bacteria"/>
</dbReference>
<protein>
    <recommendedName>
        <fullName evidence="1">BioF2-like acetyltransferase domain-containing protein</fullName>
    </recommendedName>
</protein>
<dbReference type="HOGENOM" id="CLU_046277_1_0_0"/>
<organism evidence="2 3">
    <name type="scientific">Nitrospira defluvii</name>
    <dbReference type="NCBI Taxonomy" id="330214"/>
    <lineage>
        <taxon>Bacteria</taxon>
        <taxon>Pseudomonadati</taxon>
        <taxon>Nitrospirota</taxon>
        <taxon>Nitrospiria</taxon>
        <taxon>Nitrospirales</taxon>
        <taxon>Nitrospiraceae</taxon>
        <taxon>Nitrospira</taxon>
    </lineage>
</organism>
<dbReference type="Proteomes" id="UP000001660">
    <property type="component" value="Chromosome"/>
</dbReference>
<dbReference type="InterPro" id="IPR016181">
    <property type="entry name" value="Acyl_CoA_acyltransferase"/>
</dbReference>
<dbReference type="STRING" id="330214.NIDE3810"/>
<name>D8PJB1_9BACT</name>
<proteinExistence type="predicted"/>
<evidence type="ECO:0000313" key="3">
    <source>
        <dbReference type="Proteomes" id="UP000001660"/>
    </source>
</evidence>
<dbReference type="AlphaFoldDB" id="D8PJB1"/>
<evidence type="ECO:0000313" key="2">
    <source>
        <dbReference type="EMBL" id="CBK43485.1"/>
    </source>
</evidence>
<sequence length="374" mass="42755">MKMSAPLTIRAVTSLEEFKGLTCEWDRLLRTVPGHSIFITWEWLYYWSKHYLGSNQLRILLAFDERERLVGIAPLYLRRAKAQGVISFRELRFLGSEAVCSSYLDVIVDEQHKPALLQSLYRYLFNEARGEWDILTLSEVPAESSTLDLWNELFEEAGKVGEVVSRTGCPVIRLPGAIETYRAGLGRNRRYTLQRKIKCLEGAGQVEYSRATSPAEVDAAFESLVTLHQQRWSTSANGGVFADDVSRRFHREVVQVLSERGRVSLDLLALNGRPIAAIYGFVYEGCYYFYLPGFDPAALPKASPGLLLLYHRIEQSIRAGERTVDLLQGAQPYKREWSNDLRRSVTWRYYNRHARALALKLLESAKQAVKILVR</sequence>
<evidence type="ECO:0000259" key="1">
    <source>
        <dbReference type="Pfam" id="PF13480"/>
    </source>
</evidence>
<feature type="domain" description="BioF2-like acetyltransferase" evidence="1">
    <location>
        <begin position="187"/>
        <end position="335"/>
    </location>
</feature>
<accession>D8PJB1</accession>
<dbReference type="SUPFAM" id="SSF55729">
    <property type="entry name" value="Acyl-CoA N-acyltransferases (Nat)"/>
    <property type="match status" value="1"/>
</dbReference>
<gene>
    <name evidence="2" type="ORF">NIDE3810</name>
</gene>
<reference evidence="2 3" key="1">
    <citation type="journal article" date="2010" name="Proc. Natl. Acad. Sci. U.S.A.">
        <title>A Nitrospira metagenome illuminates the physiology and evolution of globally important nitrite-oxidizing bacteria.</title>
        <authorList>
            <person name="Lucker S."/>
            <person name="Wagner M."/>
            <person name="Maixner F."/>
            <person name="Pelletier E."/>
            <person name="Koch H."/>
            <person name="Vacherie B."/>
            <person name="Rattei T."/>
            <person name="Sinninghe Damste J."/>
            <person name="Spieck E."/>
            <person name="Le Paslier D."/>
            <person name="Daims H."/>
        </authorList>
    </citation>
    <scope>NUCLEOTIDE SEQUENCE [LARGE SCALE GENOMIC DNA]</scope>
</reference>
<keyword evidence="3" id="KW-1185">Reference proteome</keyword>